<sequence>MVGRQLDLVKEETGNPHTDNDKSPSNQCQTTFHDASRISRRRHEGEGGSRRSDKPTNAAPEHCLREGGWWEEKNYIKVIASSRSSTSFTVIDMQASDIKNTSAMEKSITQVHYLYIIVIIFYNYQLPLMFLRIDKLSLHLHSHILCP</sequence>
<accession>A0ABQ9HKP5</accession>
<proteinExistence type="predicted"/>
<gene>
    <name evidence="3" type="ORF">PR048_011008</name>
</gene>
<evidence type="ECO:0000256" key="2">
    <source>
        <dbReference type="SAM" id="Phobius"/>
    </source>
</evidence>
<feature type="compositionally biased region" description="Polar residues" evidence="1">
    <location>
        <begin position="23"/>
        <end position="33"/>
    </location>
</feature>
<keyword evidence="2" id="KW-0812">Transmembrane</keyword>
<name>A0ABQ9HKP5_9NEOP</name>
<comment type="caution">
    <text evidence="3">The sequence shown here is derived from an EMBL/GenBank/DDBJ whole genome shotgun (WGS) entry which is preliminary data.</text>
</comment>
<dbReference type="Proteomes" id="UP001159363">
    <property type="component" value="Chromosome X"/>
</dbReference>
<feature type="compositionally biased region" description="Basic and acidic residues" evidence="1">
    <location>
        <begin position="43"/>
        <end position="54"/>
    </location>
</feature>
<evidence type="ECO:0000313" key="3">
    <source>
        <dbReference type="EMBL" id="KAJ8884812.1"/>
    </source>
</evidence>
<feature type="region of interest" description="Disordered" evidence="1">
    <location>
        <begin position="1"/>
        <end position="60"/>
    </location>
</feature>
<keyword evidence="2" id="KW-1133">Transmembrane helix</keyword>
<protein>
    <submittedName>
        <fullName evidence="3">Uncharacterized protein</fullName>
    </submittedName>
</protein>
<evidence type="ECO:0000256" key="1">
    <source>
        <dbReference type="SAM" id="MobiDB-lite"/>
    </source>
</evidence>
<keyword evidence="4" id="KW-1185">Reference proteome</keyword>
<feature type="transmembrane region" description="Helical" evidence="2">
    <location>
        <begin position="112"/>
        <end position="131"/>
    </location>
</feature>
<evidence type="ECO:0000313" key="4">
    <source>
        <dbReference type="Proteomes" id="UP001159363"/>
    </source>
</evidence>
<reference evidence="3 4" key="1">
    <citation type="submission" date="2023-02" db="EMBL/GenBank/DDBJ databases">
        <title>LHISI_Scaffold_Assembly.</title>
        <authorList>
            <person name="Stuart O.P."/>
            <person name="Cleave R."/>
            <person name="Magrath M.J.L."/>
            <person name="Mikheyev A.S."/>
        </authorList>
    </citation>
    <scope>NUCLEOTIDE SEQUENCE [LARGE SCALE GENOMIC DNA]</scope>
    <source>
        <strain evidence="3">Daus_M_001</strain>
        <tissue evidence="3">Leg muscle</tissue>
    </source>
</reference>
<feature type="compositionally biased region" description="Basic and acidic residues" evidence="1">
    <location>
        <begin position="7"/>
        <end position="22"/>
    </location>
</feature>
<keyword evidence="2" id="KW-0472">Membrane</keyword>
<dbReference type="EMBL" id="JARBHB010000004">
    <property type="protein sequence ID" value="KAJ8884812.1"/>
    <property type="molecule type" value="Genomic_DNA"/>
</dbReference>
<organism evidence="3 4">
    <name type="scientific">Dryococelus australis</name>
    <dbReference type="NCBI Taxonomy" id="614101"/>
    <lineage>
        <taxon>Eukaryota</taxon>
        <taxon>Metazoa</taxon>
        <taxon>Ecdysozoa</taxon>
        <taxon>Arthropoda</taxon>
        <taxon>Hexapoda</taxon>
        <taxon>Insecta</taxon>
        <taxon>Pterygota</taxon>
        <taxon>Neoptera</taxon>
        <taxon>Polyneoptera</taxon>
        <taxon>Phasmatodea</taxon>
        <taxon>Verophasmatodea</taxon>
        <taxon>Anareolatae</taxon>
        <taxon>Phasmatidae</taxon>
        <taxon>Eurycanthinae</taxon>
        <taxon>Dryococelus</taxon>
    </lineage>
</organism>